<feature type="compositionally biased region" description="Basic and acidic residues" evidence="1">
    <location>
        <begin position="18"/>
        <end position="28"/>
    </location>
</feature>
<dbReference type="AlphaFoldDB" id="A0AAN9JHA0"/>
<keyword evidence="3" id="KW-1185">Reference proteome</keyword>
<evidence type="ECO:0000313" key="3">
    <source>
        <dbReference type="Proteomes" id="UP001367508"/>
    </source>
</evidence>
<organism evidence="2 3">
    <name type="scientific">Canavalia gladiata</name>
    <name type="common">Sword bean</name>
    <name type="synonym">Dolichos gladiatus</name>
    <dbReference type="NCBI Taxonomy" id="3824"/>
    <lineage>
        <taxon>Eukaryota</taxon>
        <taxon>Viridiplantae</taxon>
        <taxon>Streptophyta</taxon>
        <taxon>Embryophyta</taxon>
        <taxon>Tracheophyta</taxon>
        <taxon>Spermatophyta</taxon>
        <taxon>Magnoliopsida</taxon>
        <taxon>eudicotyledons</taxon>
        <taxon>Gunneridae</taxon>
        <taxon>Pentapetalae</taxon>
        <taxon>rosids</taxon>
        <taxon>fabids</taxon>
        <taxon>Fabales</taxon>
        <taxon>Fabaceae</taxon>
        <taxon>Papilionoideae</taxon>
        <taxon>50 kb inversion clade</taxon>
        <taxon>NPAAA clade</taxon>
        <taxon>indigoferoid/millettioid clade</taxon>
        <taxon>Phaseoleae</taxon>
        <taxon>Canavalia</taxon>
    </lineage>
</organism>
<comment type="caution">
    <text evidence="2">The sequence shown here is derived from an EMBL/GenBank/DDBJ whole genome shotgun (WGS) entry which is preliminary data.</text>
</comment>
<feature type="compositionally biased region" description="Polar residues" evidence="1">
    <location>
        <begin position="7"/>
        <end position="17"/>
    </location>
</feature>
<proteinExistence type="predicted"/>
<evidence type="ECO:0000256" key="1">
    <source>
        <dbReference type="SAM" id="MobiDB-lite"/>
    </source>
</evidence>
<evidence type="ECO:0000313" key="2">
    <source>
        <dbReference type="EMBL" id="KAK7298838.1"/>
    </source>
</evidence>
<sequence length="234" mass="25768">MKFPGPGNSQSGLIAKSSSRENSGRDNSKYGMKLTTGAEDEQLIKLDSITYAIQSLTALIPHPGLFLMFLLDLRIASPETASFQKKELIDESPTPPLTDFTGLKLSLHSMPASLSAARRSTALPSSNSAFSFSRLSDSPPGVRNRQEIRGTYLTARKWNQSRLLQDSFDLVGSGTDSTQPPIIYIKFHGCKATWNAKALPCQSRARGRLSCLTQEKPSLYRQELDKHVAYGFIL</sequence>
<dbReference type="EMBL" id="JAYMYQ010000024">
    <property type="protein sequence ID" value="KAK7298838.1"/>
    <property type="molecule type" value="Genomic_DNA"/>
</dbReference>
<reference evidence="2 3" key="1">
    <citation type="submission" date="2024-01" db="EMBL/GenBank/DDBJ databases">
        <title>The genomes of 5 underutilized Papilionoideae crops provide insights into root nodulation and disease resistanc.</title>
        <authorList>
            <person name="Jiang F."/>
        </authorList>
    </citation>
    <scope>NUCLEOTIDE SEQUENCE [LARGE SCALE GENOMIC DNA]</scope>
    <source>
        <strain evidence="2">LVBAO_FW01</strain>
        <tissue evidence="2">Leaves</tissue>
    </source>
</reference>
<feature type="region of interest" description="Disordered" evidence="1">
    <location>
        <begin position="1"/>
        <end position="32"/>
    </location>
</feature>
<dbReference type="Proteomes" id="UP001367508">
    <property type="component" value="Unassembled WGS sequence"/>
</dbReference>
<gene>
    <name evidence="2" type="ORF">VNO77_46383</name>
</gene>
<name>A0AAN9JHA0_CANGL</name>
<protein>
    <submittedName>
        <fullName evidence="2">Uncharacterized protein</fullName>
    </submittedName>
</protein>
<accession>A0AAN9JHA0</accession>